<evidence type="ECO:0000313" key="10">
    <source>
        <dbReference type="Proteomes" id="UP000638560"/>
    </source>
</evidence>
<feature type="transmembrane region" description="Helical" evidence="7">
    <location>
        <begin position="100"/>
        <end position="120"/>
    </location>
</feature>
<feature type="transmembrane region" description="Helical" evidence="7">
    <location>
        <begin position="174"/>
        <end position="199"/>
    </location>
</feature>
<comment type="caution">
    <text evidence="9">The sequence shown here is derived from an EMBL/GenBank/DDBJ whole genome shotgun (WGS) entry which is preliminary data.</text>
</comment>
<keyword evidence="2 7" id="KW-0813">Transport</keyword>
<evidence type="ECO:0000256" key="6">
    <source>
        <dbReference type="ARBA" id="ARBA00023136"/>
    </source>
</evidence>
<evidence type="ECO:0000256" key="2">
    <source>
        <dbReference type="ARBA" id="ARBA00022448"/>
    </source>
</evidence>
<name>A0ABS0GPC9_9ACTN</name>
<reference evidence="9 10" key="1">
    <citation type="submission" date="2020-11" db="EMBL/GenBank/DDBJ databases">
        <title>A novel isolate from a Black sea contaminated sediment with potential to produce alkanes: Plantactinospora alkalitolerans sp. nov.</title>
        <authorList>
            <person name="Carro L."/>
            <person name="Veyisoglu A."/>
            <person name="Guven K."/>
            <person name="Schumann P."/>
            <person name="Klenk H.-P."/>
            <person name="Sahin N."/>
        </authorList>
    </citation>
    <scope>NUCLEOTIDE SEQUENCE [LARGE SCALE GENOMIC DNA]</scope>
    <source>
        <strain evidence="9 10">S1510</strain>
    </source>
</reference>
<gene>
    <name evidence="9" type="ORF">I0C86_03350</name>
</gene>
<comment type="subcellular location">
    <subcellularLocation>
        <location evidence="1 7">Cell membrane</location>
        <topology evidence="1 7">Multi-pass membrane protein</topology>
    </subcellularLocation>
</comment>
<dbReference type="PROSITE" id="PS50928">
    <property type="entry name" value="ABC_TM1"/>
    <property type="match status" value="1"/>
</dbReference>
<protein>
    <submittedName>
        <fullName evidence="9">ABC transporter permease</fullName>
    </submittedName>
</protein>
<feature type="transmembrane region" description="Helical" evidence="7">
    <location>
        <begin position="126"/>
        <end position="147"/>
    </location>
</feature>
<dbReference type="PANTHER" id="PTHR30151">
    <property type="entry name" value="ALKANE SULFONATE ABC TRANSPORTER-RELATED, MEMBRANE SUBUNIT"/>
    <property type="match status" value="1"/>
</dbReference>
<keyword evidence="6 7" id="KW-0472">Membrane</keyword>
<dbReference type="Gene3D" id="1.10.3720.10">
    <property type="entry name" value="MetI-like"/>
    <property type="match status" value="1"/>
</dbReference>
<accession>A0ABS0GPC9</accession>
<dbReference type="InterPro" id="IPR000515">
    <property type="entry name" value="MetI-like"/>
</dbReference>
<evidence type="ECO:0000256" key="5">
    <source>
        <dbReference type="ARBA" id="ARBA00022989"/>
    </source>
</evidence>
<feature type="transmembrane region" description="Helical" evidence="7">
    <location>
        <begin position="62"/>
        <end position="88"/>
    </location>
</feature>
<evidence type="ECO:0000259" key="8">
    <source>
        <dbReference type="PROSITE" id="PS50928"/>
    </source>
</evidence>
<dbReference type="Proteomes" id="UP000638560">
    <property type="component" value="Unassembled WGS sequence"/>
</dbReference>
<keyword evidence="5 7" id="KW-1133">Transmembrane helix</keyword>
<dbReference type="RefSeq" id="WP_196199697.1">
    <property type="nucleotide sequence ID" value="NZ_JADPUN010000053.1"/>
</dbReference>
<dbReference type="SUPFAM" id="SSF161098">
    <property type="entry name" value="MetI-like"/>
    <property type="match status" value="1"/>
</dbReference>
<evidence type="ECO:0000256" key="3">
    <source>
        <dbReference type="ARBA" id="ARBA00022475"/>
    </source>
</evidence>
<evidence type="ECO:0000256" key="7">
    <source>
        <dbReference type="RuleBase" id="RU363032"/>
    </source>
</evidence>
<evidence type="ECO:0000256" key="1">
    <source>
        <dbReference type="ARBA" id="ARBA00004651"/>
    </source>
</evidence>
<organism evidence="9 10">
    <name type="scientific">Plantactinospora alkalitolerans</name>
    <dbReference type="NCBI Taxonomy" id="2789879"/>
    <lineage>
        <taxon>Bacteria</taxon>
        <taxon>Bacillati</taxon>
        <taxon>Actinomycetota</taxon>
        <taxon>Actinomycetes</taxon>
        <taxon>Micromonosporales</taxon>
        <taxon>Micromonosporaceae</taxon>
        <taxon>Plantactinospora</taxon>
    </lineage>
</organism>
<keyword evidence="10" id="KW-1185">Reference proteome</keyword>
<dbReference type="Pfam" id="PF00528">
    <property type="entry name" value="BPD_transp_1"/>
    <property type="match status" value="1"/>
</dbReference>
<evidence type="ECO:0000256" key="4">
    <source>
        <dbReference type="ARBA" id="ARBA00022692"/>
    </source>
</evidence>
<evidence type="ECO:0000313" key="9">
    <source>
        <dbReference type="EMBL" id="MBF9128035.1"/>
    </source>
</evidence>
<dbReference type="PANTHER" id="PTHR30151:SF0">
    <property type="entry name" value="ABC TRANSPORTER PERMEASE PROTEIN MJ0413-RELATED"/>
    <property type="match status" value="1"/>
</dbReference>
<feature type="domain" description="ABC transmembrane type-1" evidence="8">
    <location>
        <begin position="62"/>
        <end position="242"/>
    </location>
</feature>
<comment type="similarity">
    <text evidence="7">Belongs to the binding-protein-dependent transport system permease family.</text>
</comment>
<keyword evidence="3" id="KW-1003">Cell membrane</keyword>
<proteinExistence type="inferred from homology"/>
<dbReference type="InterPro" id="IPR035906">
    <property type="entry name" value="MetI-like_sf"/>
</dbReference>
<dbReference type="EMBL" id="JADPUN010000053">
    <property type="protein sequence ID" value="MBF9128035.1"/>
    <property type="molecule type" value="Genomic_DNA"/>
</dbReference>
<keyword evidence="4 7" id="KW-0812">Transmembrane</keyword>
<sequence>MTSRSELSRSFKIGLPIVGTVVAIGLWWLVTIVFGIETFFLPSPPDVVDAFSREPHYLLEEAWATLWVTLAGFAVAAVAGMLGGMLLTGSRMIEQATLPMVVAFNAVPKVSLVPLLIVWVDFGPRMRISMVVLIAFFPILVSTMAGLTSTPADLNEFTRSLSASRLKSYLKVRLPWALPQLFVGLKVGITLALIGTVVAEIQSPNGGLGSIIAVSNQSADTSLAFAAIALLAVFGVSLFYLVVAAERLAVPWARHIST</sequence>
<feature type="transmembrane region" description="Helical" evidence="7">
    <location>
        <begin position="223"/>
        <end position="245"/>
    </location>
</feature>
<feature type="transmembrane region" description="Helical" evidence="7">
    <location>
        <begin position="21"/>
        <end position="42"/>
    </location>
</feature>